<evidence type="ECO:0000313" key="3">
    <source>
        <dbReference type="EMBL" id="TWL22344.1"/>
    </source>
</evidence>
<dbReference type="InterPro" id="IPR003765">
    <property type="entry name" value="NO3_reductase_chaperone_NarJ"/>
</dbReference>
<reference evidence="2 5" key="2">
    <citation type="submission" date="2020-12" db="EMBL/GenBank/DDBJ databases">
        <title>FDA dAtabase for Regulatory Grade micrObial Sequences (FDA-ARGOS): Supporting development and validation of Infectious Disease Dx tests.</title>
        <authorList>
            <person name="Nelson B."/>
            <person name="Plummer A."/>
            <person name="Tallon L."/>
            <person name="Sadzewicz L."/>
            <person name="Zhao X."/>
            <person name="Boylan J."/>
            <person name="Ott S."/>
            <person name="Bowen H."/>
            <person name="Vavikolanu K."/>
            <person name="Mehta A."/>
            <person name="Aluvathingal J."/>
            <person name="Nadendla S."/>
            <person name="Myers T."/>
            <person name="Yan Y."/>
            <person name="Sichtig H."/>
        </authorList>
    </citation>
    <scope>NUCLEOTIDE SEQUENCE [LARGE SCALE GENOMIC DNA]</scope>
    <source>
        <strain evidence="2 5">FDAARGOS_923</strain>
    </source>
</reference>
<evidence type="ECO:0000313" key="5">
    <source>
        <dbReference type="Proteomes" id="UP000595038"/>
    </source>
</evidence>
<dbReference type="GO" id="GO:0051131">
    <property type="term" value="P:chaperone-mediated protein complex assembly"/>
    <property type="evidence" value="ECO:0007669"/>
    <property type="project" value="InterPro"/>
</dbReference>
<dbReference type="InterPro" id="IPR020945">
    <property type="entry name" value="DMSO/NO3_reduct_chaperone"/>
</dbReference>
<evidence type="ECO:0000256" key="1">
    <source>
        <dbReference type="ARBA" id="ARBA00023063"/>
    </source>
</evidence>
<dbReference type="AlphaFoldDB" id="A0A1Y0YFL3"/>
<dbReference type="SUPFAM" id="SSF89155">
    <property type="entry name" value="TorD-like"/>
    <property type="match status" value="1"/>
</dbReference>
<gene>
    <name evidence="2" type="primary">narJ</name>
    <name evidence="3" type="ORF">CHCC16736_3813</name>
    <name evidence="2" type="ORF">I6G80_16320</name>
</gene>
<dbReference type="GO" id="GO:0042128">
    <property type="term" value="P:nitrate assimilation"/>
    <property type="evidence" value="ECO:0007669"/>
    <property type="project" value="UniProtKB-KW"/>
</dbReference>
<dbReference type="EMBL" id="NILC01000029">
    <property type="protein sequence ID" value="TWL22344.1"/>
    <property type="molecule type" value="Genomic_DNA"/>
</dbReference>
<dbReference type="EMBL" id="CP065647">
    <property type="protein sequence ID" value="QPR71390.1"/>
    <property type="molecule type" value="Genomic_DNA"/>
</dbReference>
<dbReference type="Pfam" id="PF02613">
    <property type="entry name" value="Nitrate_red_del"/>
    <property type="match status" value="1"/>
</dbReference>
<evidence type="ECO:0000313" key="2">
    <source>
        <dbReference type="EMBL" id="QPR71390.1"/>
    </source>
</evidence>
<dbReference type="NCBIfam" id="TIGR00684">
    <property type="entry name" value="narJ"/>
    <property type="match status" value="1"/>
</dbReference>
<evidence type="ECO:0000313" key="4">
    <source>
        <dbReference type="Proteomes" id="UP000435910"/>
    </source>
</evidence>
<keyword evidence="1" id="KW-0534">Nitrate assimilation</keyword>
<dbReference type="Proteomes" id="UP000435910">
    <property type="component" value="Unassembled WGS sequence"/>
</dbReference>
<dbReference type="PANTHER" id="PTHR43680:SF2">
    <property type="entry name" value="NITRATE REDUCTASE MOLYBDENUM COFACTOR ASSEMBLY CHAPERONE NARJ"/>
    <property type="match status" value="1"/>
</dbReference>
<dbReference type="OMA" id="CELFDRG"/>
<name>A0A1Y0YFL3_BACLI</name>
<reference evidence="3 4" key="1">
    <citation type="submission" date="2019-06" db="EMBL/GenBank/DDBJ databases">
        <title>Genome sequence analysis of &gt;100 Bacillus licheniformis strains suggests intrinsic resistance to this species.</title>
        <authorList>
            <person name="Wels M."/>
            <person name="Siezen R.J."/>
            <person name="Johansen E."/>
            <person name="Stuer-Lauridsen B."/>
            <person name="Bjerre K."/>
            <person name="Nielsen B.K.K."/>
        </authorList>
    </citation>
    <scope>NUCLEOTIDE SEQUENCE [LARGE SCALE GENOMIC DNA]</scope>
    <source>
        <strain evidence="3 4">BAC-16736</strain>
    </source>
</reference>
<dbReference type="PANTHER" id="PTHR43680">
    <property type="entry name" value="NITRATE REDUCTASE MOLYBDENUM COFACTOR ASSEMBLY CHAPERONE"/>
    <property type="match status" value="1"/>
</dbReference>
<accession>A0A1Y0YFL3</accession>
<dbReference type="GO" id="GO:0016530">
    <property type="term" value="F:metallochaperone activity"/>
    <property type="evidence" value="ECO:0007669"/>
    <property type="project" value="TreeGrafter"/>
</dbReference>
<dbReference type="Proteomes" id="UP000595038">
    <property type="component" value="Chromosome"/>
</dbReference>
<dbReference type="Gene3D" id="1.10.3480.10">
    <property type="entry name" value="TorD-like"/>
    <property type="match status" value="1"/>
</dbReference>
<proteinExistence type="predicted"/>
<dbReference type="InterPro" id="IPR036411">
    <property type="entry name" value="TorD-like_sf"/>
</dbReference>
<sequence length="180" mass="20737">MDGTDKQTVFAALSYLLSYPDEEWRKERSEWQQIIGEIEHEALKGHLLAFLESAASYSSEELIETYVYTFDFGKKTNLYVTYFNSGEQRERGIELLQLKDLYQQSGFQPTDKELPDYLPLMLEFAAVADQEKAAAVFQKYAANLEELRSQLSENESIYTPLLDGLMLILEEIGVERNVQP</sequence>
<organism evidence="3 4">
    <name type="scientific">Bacillus licheniformis</name>
    <dbReference type="NCBI Taxonomy" id="1402"/>
    <lineage>
        <taxon>Bacteria</taxon>
        <taxon>Bacillati</taxon>
        <taxon>Bacillota</taxon>
        <taxon>Bacilli</taxon>
        <taxon>Bacillales</taxon>
        <taxon>Bacillaceae</taxon>
        <taxon>Bacillus</taxon>
    </lineage>
</organism>
<protein>
    <submittedName>
        <fullName evidence="2">Nitrate reductase molybdenum cofactor assembly chaperone</fullName>
    </submittedName>
    <submittedName>
        <fullName evidence="3">Nitrate reductase-like protein NarX</fullName>
    </submittedName>
</protein>
<dbReference type="RefSeq" id="WP_003182309.1">
    <property type="nucleotide sequence ID" value="NZ_BEXU01000039.1"/>
</dbReference>
<dbReference type="GO" id="GO:0051082">
    <property type="term" value="F:unfolded protein binding"/>
    <property type="evidence" value="ECO:0007669"/>
    <property type="project" value="InterPro"/>
</dbReference>
<dbReference type="GeneID" id="92861336"/>